<feature type="chain" id="PRO_5006451967" evidence="7">
    <location>
        <begin position="23"/>
        <end position="60"/>
    </location>
</feature>
<evidence type="ECO:0000256" key="3">
    <source>
        <dbReference type="ARBA" id="ARBA00022529"/>
    </source>
</evidence>
<dbReference type="GO" id="GO:0005576">
    <property type="term" value="C:extracellular region"/>
    <property type="evidence" value="ECO:0007669"/>
    <property type="project" value="UniProtKB-SubCell"/>
</dbReference>
<dbReference type="Ensembl" id="ENSMUST00000033854.4">
    <property type="protein sequence ID" value="ENSMUSP00000033854.4"/>
    <property type="gene ID" value="ENSMUSG00000031471.4"/>
</dbReference>
<dbReference type="Pfam" id="PF00711">
    <property type="entry name" value="Defensin_beta"/>
    <property type="match status" value="1"/>
</dbReference>
<gene>
    <name evidence="9 10" type="primary">Defb8</name>
</gene>
<reference evidence="9 11" key="1">
    <citation type="journal article" date="2009" name="PLoS Biol.">
        <title>Lineage-specific biology revealed by a finished genome assembly of the mouse.</title>
        <authorList>
            <consortium name="Mouse Genome Sequencing Consortium"/>
            <person name="Church D.M."/>
            <person name="Goodstadt L."/>
            <person name="Hillier L.W."/>
            <person name="Zody M.C."/>
            <person name="Goldstein S."/>
            <person name="She X."/>
            <person name="Bult C.J."/>
            <person name="Agarwala R."/>
            <person name="Cherry J.L."/>
            <person name="DiCuccio M."/>
            <person name="Hlavina W."/>
            <person name="Kapustin Y."/>
            <person name="Meric P."/>
            <person name="Maglott D."/>
            <person name="Birtle Z."/>
            <person name="Marques A.C."/>
            <person name="Graves T."/>
            <person name="Zhou S."/>
            <person name="Teague B."/>
            <person name="Potamousis K."/>
            <person name="Churas C."/>
            <person name="Place M."/>
            <person name="Herschleb J."/>
            <person name="Runnheim R."/>
            <person name="Forrest D."/>
            <person name="Amos-Landgraf J."/>
            <person name="Schwartz D.C."/>
            <person name="Cheng Z."/>
            <person name="Lindblad-Toh K."/>
            <person name="Eichler E.E."/>
            <person name="Ponting C.P."/>
        </authorList>
    </citation>
    <scope>NUCLEOTIDE SEQUENCE [LARGE SCALE GENOMIC DNA]</scope>
    <source>
        <strain evidence="9 11">C57BL/6J</strain>
    </source>
</reference>
<comment type="subcellular location">
    <subcellularLocation>
        <location evidence="1">Secreted</location>
    </subcellularLocation>
</comment>
<dbReference type="DNASU" id="244334"/>
<feature type="signal peptide" evidence="7">
    <location>
        <begin position="1"/>
        <end position="22"/>
    </location>
</feature>
<dbReference type="RefSeq" id="NP_694748.3">
    <property type="nucleotide sequence ID" value="NM_153108.4"/>
</dbReference>
<reference evidence="9" key="4">
    <citation type="submission" date="2025-09" db="UniProtKB">
        <authorList>
            <consortium name="Ensembl"/>
        </authorList>
    </citation>
    <scope>IDENTIFICATION</scope>
    <source>
        <strain evidence="9">C57BL/6J</strain>
    </source>
</reference>
<keyword evidence="3" id="KW-0929">Antimicrobial</keyword>
<protein>
    <submittedName>
        <fullName evidence="9">Defensin beta 8</fullName>
    </submittedName>
</protein>
<evidence type="ECO:0000259" key="8">
    <source>
        <dbReference type="Pfam" id="PF00711"/>
    </source>
</evidence>
<dbReference type="SMR" id="A0A0R4J0D9"/>
<sequence>MRIHYLLFTFLLVLLSPLAAFSQKINDPVTYIRNGGICQYRCIGLRHKIGTCGSPFKCCK</sequence>
<dbReference type="BioGRID-ORCS" id="244334">
    <property type="hits" value="1 hit in 75 CRISPR screens"/>
</dbReference>
<reference evidence="9 11" key="2">
    <citation type="journal article" date="2011" name="PLoS Biol.">
        <title>Modernizing reference genome assemblies.</title>
        <authorList>
            <person name="Church D.M."/>
            <person name="Schneider V.A."/>
            <person name="Graves T."/>
            <person name="Auger K."/>
            <person name="Cunningham F."/>
            <person name="Bouk N."/>
            <person name="Chen H.C."/>
            <person name="Agarwala R."/>
            <person name="McLaren W.M."/>
            <person name="Ritchie G.R."/>
            <person name="Albracht D."/>
            <person name="Kremitzki M."/>
            <person name="Rock S."/>
            <person name="Kotkiewicz H."/>
            <person name="Kremitzki C."/>
            <person name="Wollam A."/>
            <person name="Trani L."/>
            <person name="Fulton L."/>
            <person name="Fulton R."/>
            <person name="Matthews L."/>
            <person name="Whitehead S."/>
            <person name="Chow W."/>
            <person name="Torrance J."/>
            <person name="Dunn M."/>
            <person name="Harden G."/>
            <person name="Threadgold G."/>
            <person name="Wood J."/>
            <person name="Collins J."/>
            <person name="Heath P."/>
            <person name="Griffiths G."/>
            <person name="Pelan S."/>
            <person name="Grafham D."/>
            <person name="Eichler E.E."/>
            <person name="Weinstock G."/>
            <person name="Mardis E.R."/>
            <person name="Wilson R.K."/>
            <person name="Howe K."/>
            <person name="Flicek P."/>
            <person name="Hubbard T."/>
        </authorList>
    </citation>
    <scope>NUCLEOTIDE SEQUENCE [LARGE SCALE GENOMIC DNA]</scope>
    <source>
        <strain evidence="9 11">C57BL/6J</strain>
    </source>
</reference>
<dbReference type="CTD" id="244334"/>
<dbReference type="PANTHER" id="PTHR20515">
    <property type="entry name" value="BETA-DEFENSIN"/>
    <property type="match status" value="1"/>
</dbReference>
<keyword evidence="2" id="KW-0964">Secreted</keyword>
<proteinExistence type="predicted"/>
<keyword evidence="5" id="KW-0044">Antibiotic</keyword>
<dbReference type="Gene3D" id="3.10.360.10">
    <property type="entry name" value="Antimicrobial Peptide, Beta-defensin 2, Chain A"/>
    <property type="match status" value="1"/>
</dbReference>
<dbReference type="ProteomicsDB" id="322991"/>
<evidence type="ECO:0000313" key="10">
    <source>
        <dbReference type="MGI" id="MGI:2654206"/>
    </source>
</evidence>
<evidence type="ECO:0000313" key="11">
    <source>
        <dbReference type="Proteomes" id="UP000000589"/>
    </source>
</evidence>
<feature type="domain" description="Beta-defensin-like" evidence="8">
    <location>
        <begin position="32"/>
        <end position="60"/>
    </location>
</feature>
<dbReference type="AGR" id="MGI:2654206"/>
<dbReference type="FunFam" id="3.10.360.10:FF:000001">
    <property type="entry name" value="Beta-defensin 1"/>
    <property type="match status" value="1"/>
</dbReference>
<evidence type="ECO:0000313" key="9">
    <source>
        <dbReference type="Ensembl" id="ENSMUSP00000033854.4"/>
    </source>
</evidence>
<organism evidence="9 11">
    <name type="scientific">Mus musculus</name>
    <name type="common">Mouse</name>
    <dbReference type="NCBI Taxonomy" id="10090"/>
    <lineage>
        <taxon>Eukaryota</taxon>
        <taxon>Metazoa</taxon>
        <taxon>Chordata</taxon>
        <taxon>Craniata</taxon>
        <taxon>Vertebrata</taxon>
        <taxon>Euteleostomi</taxon>
        <taxon>Mammalia</taxon>
        <taxon>Eutheria</taxon>
        <taxon>Euarchontoglires</taxon>
        <taxon>Glires</taxon>
        <taxon>Rodentia</taxon>
        <taxon>Myomorpha</taxon>
        <taxon>Muroidea</taxon>
        <taxon>Muridae</taxon>
        <taxon>Murinae</taxon>
        <taxon>Mus</taxon>
        <taxon>Mus</taxon>
    </lineage>
</organism>
<dbReference type="SUPFAM" id="SSF57392">
    <property type="entry name" value="Defensin-like"/>
    <property type="match status" value="1"/>
</dbReference>
<dbReference type="MGI" id="MGI:2654206">
    <property type="gene designation" value="Defb8"/>
</dbReference>
<keyword evidence="4" id="KW-0211">Defensin</keyword>
<evidence type="ECO:0000256" key="6">
    <source>
        <dbReference type="ARBA" id="ARBA00023157"/>
    </source>
</evidence>
<keyword evidence="7" id="KW-0732">Signal</keyword>
<evidence type="ECO:0000256" key="7">
    <source>
        <dbReference type="SAM" id="SignalP"/>
    </source>
</evidence>
<reference evidence="9" key="3">
    <citation type="submission" date="2025-08" db="UniProtKB">
        <authorList>
            <consortium name="Ensembl"/>
        </authorList>
    </citation>
    <scope>IDENTIFICATION</scope>
    <source>
        <strain evidence="9">C57BL/6J</strain>
    </source>
</reference>
<dbReference type="GeneID" id="244334"/>
<dbReference type="KEGG" id="mmu:244334"/>
<keyword evidence="6" id="KW-1015">Disulfide bond</keyword>
<evidence type="ECO:0000256" key="1">
    <source>
        <dbReference type="ARBA" id="ARBA00004613"/>
    </source>
</evidence>
<evidence type="ECO:0000256" key="2">
    <source>
        <dbReference type="ARBA" id="ARBA00022525"/>
    </source>
</evidence>
<dbReference type="Proteomes" id="UP000000589">
    <property type="component" value="Chromosome 8"/>
</dbReference>
<dbReference type="Bgee" id="ENSMUSG00000031471">
    <property type="expression patterns" value="Expressed in animal zygote and 11 other cell types or tissues"/>
</dbReference>
<evidence type="ECO:0000256" key="4">
    <source>
        <dbReference type="ARBA" id="ARBA00022940"/>
    </source>
</evidence>
<name>A0A0R4J0D9_MOUSE</name>
<evidence type="ECO:0000256" key="5">
    <source>
        <dbReference type="ARBA" id="ARBA00023022"/>
    </source>
</evidence>
<dbReference type="PhylomeDB" id="A0A0R4J0D9"/>
<accession>A0A0R4J0D9</accession>
<dbReference type="PANTHER" id="PTHR20515:SF2">
    <property type="entry name" value="DEFENSIN BETA 4A"/>
    <property type="match status" value="1"/>
</dbReference>
<dbReference type="GO" id="GO:0042742">
    <property type="term" value="P:defense response to bacterium"/>
    <property type="evidence" value="ECO:0007669"/>
    <property type="project" value="UniProtKB-KW"/>
</dbReference>
<dbReference type="InterPro" id="IPR001855">
    <property type="entry name" value="Defensin_beta-like"/>
</dbReference>
<dbReference type="OrthoDB" id="9623680at2759"/>
<dbReference type="GeneTree" id="ENSGT01030000235924"/>
<dbReference type="AlphaFoldDB" id="A0A0R4J0D9"/>
<keyword evidence="11" id="KW-1185">Reference proteome</keyword>
<dbReference type="VEuPathDB" id="HostDB:ENSMUSG00000031471"/>